<dbReference type="GO" id="GO:0005829">
    <property type="term" value="C:cytosol"/>
    <property type="evidence" value="ECO:0007669"/>
    <property type="project" value="TreeGrafter"/>
</dbReference>
<evidence type="ECO:0000256" key="3">
    <source>
        <dbReference type="ARBA" id="ARBA00006576"/>
    </source>
</evidence>
<keyword evidence="18" id="KW-1185">Reference proteome</keyword>
<evidence type="ECO:0000256" key="14">
    <source>
        <dbReference type="PIRSR" id="PIRSR606262-3"/>
    </source>
</evidence>
<name>A0A5C1DEM5_9NEIS</name>
<evidence type="ECO:0000256" key="5">
    <source>
        <dbReference type="ARBA" id="ARBA00018266"/>
    </source>
</evidence>
<dbReference type="AlphaFoldDB" id="A0A5C1DEM5"/>
<dbReference type="EMBL" id="CP043473">
    <property type="protein sequence ID" value="QEL55231.1"/>
    <property type="molecule type" value="Genomic_DNA"/>
</dbReference>
<dbReference type="NCBIfam" id="TIGR01354">
    <property type="entry name" value="cyt_deam_tetra"/>
    <property type="match status" value="1"/>
</dbReference>
<proteinExistence type="inferred from homology"/>
<dbReference type="PANTHER" id="PTHR11644">
    <property type="entry name" value="CYTIDINE DEAMINASE"/>
    <property type="match status" value="1"/>
</dbReference>
<sequence length="163" mass="17452">MRHALSHHPTPIWFNGGSMTSNQHVPSNEQWAELEMAAQLAAKQAYAPYSKFTVGAAILDGNGKIHIGCNVENASYGLTNCAERTAVYAARANHGMQEVLAVCIYTPTPTPTPPCGACRQVLNEFGPTMRVRAICDGEDMIDTTLDVLLPGAFGPKNLQAPAV</sequence>
<dbReference type="CDD" id="cd01283">
    <property type="entry name" value="cytidine_deaminase"/>
    <property type="match status" value="1"/>
</dbReference>
<evidence type="ECO:0000256" key="11">
    <source>
        <dbReference type="ARBA" id="ARBA00049558"/>
    </source>
</evidence>
<dbReference type="Pfam" id="PF00383">
    <property type="entry name" value="dCMP_cyt_deam_1"/>
    <property type="match status" value="1"/>
</dbReference>
<dbReference type="SUPFAM" id="SSF53927">
    <property type="entry name" value="Cytidine deaminase-like"/>
    <property type="match status" value="1"/>
</dbReference>
<dbReference type="InterPro" id="IPR016192">
    <property type="entry name" value="APOBEC/CMP_deaminase_Zn-bd"/>
</dbReference>
<dbReference type="PROSITE" id="PS00903">
    <property type="entry name" value="CYT_DCMP_DEAMINASES_1"/>
    <property type="match status" value="1"/>
</dbReference>
<feature type="binding site" evidence="13">
    <location>
        <begin position="70"/>
        <end position="76"/>
    </location>
    <ligand>
        <name>substrate</name>
    </ligand>
</feature>
<feature type="domain" description="CMP/dCMP-type deaminase" evidence="16">
    <location>
        <begin position="29"/>
        <end position="156"/>
    </location>
</feature>
<evidence type="ECO:0000256" key="13">
    <source>
        <dbReference type="PIRSR" id="PIRSR606262-2"/>
    </source>
</evidence>
<accession>A0A5C1DEM5</accession>
<dbReference type="Proteomes" id="UP000322079">
    <property type="component" value="Chromosome"/>
</dbReference>
<dbReference type="Gene3D" id="3.40.140.10">
    <property type="entry name" value="Cytidine Deaminase, domain 2"/>
    <property type="match status" value="1"/>
</dbReference>
<evidence type="ECO:0000256" key="10">
    <source>
        <dbReference type="ARBA" id="ARBA00049252"/>
    </source>
</evidence>
<dbReference type="GO" id="GO:0055086">
    <property type="term" value="P:nucleobase-containing small molecule metabolic process"/>
    <property type="evidence" value="ECO:0007669"/>
    <property type="project" value="UniProtKB-ARBA"/>
</dbReference>
<evidence type="ECO:0000256" key="2">
    <source>
        <dbReference type="ARBA" id="ARBA00003949"/>
    </source>
</evidence>
<dbReference type="GO" id="GO:0042802">
    <property type="term" value="F:identical protein binding"/>
    <property type="evidence" value="ECO:0007669"/>
    <property type="project" value="UniProtKB-ARBA"/>
</dbReference>
<dbReference type="FunFam" id="3.40.140.10:FF:000008">
    <property type="entry name" value="Cytidine deaminase"/>
    <property type="match status" value="1"/>
</dbReference>
<evidence type="ECO:0000256" key="4">
    <source>
        <dbReference type="ARBA" id="ARBA00012783"/>
    </source>
</evidence>
<dbReference type="GO" id="GO:0004126">
    <property type="term" value="F:cytidine deaminase activity"/>
    <property type="evidence" value="ECO:0007669"/>
    <property type="project" value="UniProtKB-UniRule"/>
</dbReference>
<dbReference type="PROSITE" id="PS51747">
    <property type="entry name" value="CYT_DCMP_DEAMINASES_2"/>
    <property type="match status" value="1"/>
</dbReference>
<evidence type="ECO:0000256" key="1">
    <source>
        <dbReference type="ARBA" id="ARBA00001947"/>
    </source>
</evidence>
<evidence type="ECO:0000313" key="17">
    <source>
        <dbReference type="EMBL" id="QEL55231.1"/>
    </source>
</evidence>
<keyword evidence="7 15" id="KW-0378">Hydrolase</keyword>
<evidence type="ECO:0000256" key="9">
    <source>
        <dbReference type="ARBA" id="ARBA00032005"/>
    </source>
</evidence>
<dbReference type="InterPro" id="IPR006262">
    <property type="entry name" value="Cyt_deam_tetra"/>
</dbReference>
<keyword evidence="6 14" id="KW-0479">Metal-binding</keyword>
<gene>
    <name evidence="17" type="ORF">FYK34_06450</name>
</gene>
<evidence type="ECO:0000256" key="8">
    <source>
        <dbReference type="ARBA" id="ARBA00022833"/>
    </source>
</evidence>
<protein>
    <recommendedName>
        <fullName evidence="5 15">Cytidine deaminase</fullName>
        <ecNumber evidence="4 15">3.5.4.5</ecNumber>
    </recommendedName>
    <alternativeName>
        <fullName evidence="9 15">Cytidine aminohydrolase</fullName>
    </alternativeName>
</protein>
<dbReference type="NCBIfam" id="NF004064">
    <property type="entry name" value="PRK05578.1"/>
    <property type="match status" value="1"/>
</dbReference>
<keyword evidence="8 14" id="KW-0862">Zinc</keyword>
<dbReference type="EC" id="3.5.4.5" evidence="4 15"/>
<evidence type="ECO:0000256" key="7">
    <source>
        <dbReference type="ARBA" id="ARBA00022801"/>
    </source>
</evidence>
<comment type="catalytic activity">
    <reaction evidence="11 15">
        <text>cytidine + H2O + H(+) = uridine + NH4(+)</text>
        <dbReference type="Rhea" id="RHEA:16069"/>
        <dbReference type="ChEBI" id="CHEBI:15377"/>
        <dbReference type="ChEBI" id="CHEBI:15378"/>
        <dbReference type="ChEBI" id="CHEBI:16704"/>
        <dbReference type="ChEBI" id="CHEBI:17562"/>
        <dbReference type="ChEBI" id="CHEBI:28938"/>
        <dbReference type="EC" id="3.5.4.5"/>
    </reaction>
</comment>
<dbReference type="InterPro" id="IPR016193">
    <property type="entry name" value="Cytidine_deaminase-like"/>
</dbReference>
<organism evidence="17 18">
    <name type="scientific">Chromobacterium paludis</name>
    <dbReference type="NCBI Taxonomy" id="2605945"/>
    <lineage>
        <taxon>Bacteria</taxon>
        <taxon>Pseudomonadati</taxon>
        <taxon>Pseudomonadota</taxon>
        <taxon>Betaproteobacteria</taxon>
        <taxon>Neisseriales</taxon>
        <taxon>Chromobacteriaceae</taxon>
        <taxon>Chromobacterium</taxon>
    </lineage>
</organism>
<evidence type="ECO:0000256" key="12">
    <source>
        <dbReference type="PIRSR" id="PIRSR606262-1"/>
    </source>
</evidence>
<dbReference type="KEGG" id="chrm:FYK34_06450"/>
<evidence type="ECO:0000256" key="15">
    <source>
        <dbReference type="RuleBase" id="RU364006"/>
    </source>
</evidence>
<reference evidence="17 18" key="1">
    <citation type="submission" date="2019-08" db="EMBL/GenBank/DDBJ databases">
        <title>Chromobacterium paludis, a novel bacterium isolated from a Maryland marsh pond.</title>
        <authorList>
            <person name="Blackburn M.B."/>
            <person name="Gundersen-Rindal D.E."/>
        </authorList>
    </citation>
    <scope>NUCLEOTIDE SEQUENCE [LARGE SCALE GENOMIC DNA]</scope>
    <source>
        <strain evidence="18">IIBBL 257-1</strain>
    </source>
</reference>
<dbReference type="GO" id="GO:0072527">
    <property type="term" value="P:pyrimidine-containing compound metabolic process"/>
    <property type="evidence" value="ECO:0007669"/>
    <property type="project" value="UniProtKB-ARBA"/>
</dbReference>
<dbReference type="GO" id="GO:0008270">
    <property type="term" value="F:zinc ion binding"/>
    <property type="evidence" value="ECO:0007669"/>
    <property type="project" value="UniProtKB-UniRule"/>
</dbReference>
<feature type="binding site" evidence="14">
    <location>
        <position position="81"/>
    </location>
    <ligand>
        <name>Zn(2+)</name>
        <dbReference type="ChEBI" id="CHEBI:29105"/>
        <note>catalytic</note>
    </ligand>
</feature>
<evidence type="ECO:0000256" key="6">
    <source>
        <dbReference type="ARBA" id="ARBA00022723"/>
    </source>
</evidence>
<feature type="active site" description="Proton donor" evidence="12">
    <location>
        <position position="83"/>
    </location>
</feature>
<dbReference type="InterPro" id="IPR002125">
    <property type="entry name" value="CMP_dCMP_dom"/>
</dbReference>
<comment type="cofactor">
    <cofactor evidence="1 14 15">
        <name>Zn(2+)</name>
        <dbReference type="ChEBI" id="CHEBI:29105"/>
    </cofactor>
</comment>
<dbReference type="InterPro" id="IPR050202">
    <property type="entry name" value="Cyt/Deoxycyt_deaminase"/>
</dbReference>
<feature type="binding site" evidence="14">
    <location>
        <position position="115"/>
    </location>
    <ligand>
        <name>Zn(2+)</name>
        <dbReference type="ChEBI" id="CHEBI:29105"/>
        <note>catalytic</note>
    </ligand>
</feature>
<comment type="catalytic activity">
    <reaction evidence="10 15">
        <text>2'-deoxycytidine + H2O + H(+) = 2'-deoxyuridine + NH4(+)</text>
        <dbReference type="Rhea" id="RHEA:13433"/>
        <dbReference type="ChEBI" id="CHEBI:15377"/>
        <dbReference type="ChEBI" id="CHEBI:15378"/>
        <dbReference type="ChEBI" id="CHEBI:15698"/>
        <dbReference type="ChEBI" id="CHEBI:16450"/>
        <dbReference type="ChEBI" id="CHEBI:28938"/>
        <dbReference type="EC" id="3.5.4.5"/>
    </reaction>
</comment>
<comment type="function">
    <text evidence="2 15">This enzyme scavenges exogenous and endogenous cytidine and 2'-deoxycytidine for UMP synthesis.</text>
</comment>
<comment type="similarity">
    <text evidence="3 15">Belongs to the cytidine and deoxycytidylate deaminase family.</text>
</comment>
<feature type="binding site" evidence="14">
    <location>
        <position position="118"/>
    </location>
    <ligand>
        <name>Zn(2+)</name>
        <dbReference type="ChEBI" id="CHEBI:29105"/>
        <note>catalytic</note>
    </ligand>
</feature>
<dbReference type="PANTHER" id="PTHR11644:SF2">
    <property type="entry name" value="CYTIDINE DEAMINASE"/>
    <property type="match status" value="1"/>
</dbReference>
<evidence type="ECO:0000313" key="18">
    <source>
        <dbReference type="Proteomes" id="UP000322079"/>
    </source>
</evidence>
<evidence type="ECO:0000259" key="16">
    <source>
        <dbReference type="PROSITE" id="PS51747"/>
    </source>
</evidence>